<evidence type="ECO:0000256" key="1">
    <source>
        <dbReference type="ARBA" id="ARBA00001933"/>
    </source>
</evidence>
<comment type="similarity">
    <text evidence="2 9">Belongs to the class-II pyridoxal-phosphate-dependent aminotransferase family. Histidinol-phosphate aminotransferase subfamily.</text>
</comment>
<evidence type="ECO:0000259" key="10">
    <source>
        <dbReference type="Pfam" id="PF00155"/>
    </source>
</evidence>
<dbReference type="RefSeq" id="WP_114592024.1">
    <property type="nucleotide sequence ID" value="NZ_CP031165.1"/>
</dbReference>
<dbReference type="HAMAP" id="MF_01023">
    <property type="entry name" value="HisC_aminotrans_2"/>
    <property type="match status" value="1"/>
</dbReference>
<dbReference type="NCBIfam" id="TIGR01141">
    <property type="entry name" value="hisC"/>
    <property type="match status" value="1"/>
</dbReference>
<evidence type="ECO:0000256" key="7">
    <source>
        <dbReference type="ARBA" id="ARBA00022898"/>
    </source>
</evidence>
<evidence type="ECO:0000256" key="4">
    <source>
        <dbReference type="ARBA" id="ARBA00022576"/>
    </source>
</evidence>
<dbReference type="Gene3D" id="3.40.640.10">
    <property type="entry name" value="Type I PLP-dependent aspartate aminotransferase-like (Major domain)"/>
    <property type="match status" value="1"/>
</dbReference>
<accession>A0A346XZA5</accession>
<comment type="cofactor">
    <cofactor evidence="1 9">
        <name>pyridoxal 5'-phosphate</name>
        <dbReference type="ChEBI" id="CHEBI:597326"/>
    </cofactor>
</comment>
<evidence type="ECO:0000313" key="12">
    <source>
        <dbReference type="Proteomes" id="UP000264006"/>
    </source>
</evidence>
<protein>
    <recommendedName>
        <fullName evidence="9">Histidinol-phosphate aminotransferase</fullName>
        <ecNumber evidence="9">2.6.1.9</ecNumber>
    </recommendedName>
    <alternativeName>
        <fullName evidence="9">Imidazole acetol-phosphate transaminase</fullName>
    </alternativeName>
</protein>
<dbReference type="InterPro" id="IPR005861">
    <property type="entry name" value="HisP_aminotrans"/>
</dbReference>
<feature type="modified residue" description="N6-(pyridoxal phosphate)lysine" evidence="9">
    <location>
        <position position="221"/>
    </location>
</feature>
<evidence type="ECO:0000256" key="3">
    <source>
        <dbReference type="ARBA" id="ARBA00011738"/>
    </source>
</evidence>
<keyword evidence="12" id="KW-1185">Reference proteome</keyword>
<dbReference type="PANTHER" id="PTHR42885:SF2">
    <property type="entry name" value="HISTIDINOL-PHOSPHATE AMINOTRANSFERASE"/>
    <property type="match status" value="1"/>
</dbReference>
<dbReference type="UniPathway" id="UPA00031">
    <property type="reaction ID" value="UER00012"/>
</dbReference>
<dbReference type="KEGG" id="euz:DVS28_a2873"/>
<dbReference type="EC" id="2.6.1.9" evidence="9"/>
<dbReference type="AlphaFoldDB" id="A0A346XZA5"/>
<sequence>MTDRAARRPAVRDDLADLSPYGAPQLDVPVRLNTNETPWAPPPAFTAALADRISAGLDLHRYPDRDAVALRTALAEREGLAPDRVWAANGSNEVHVQLFGAYAGAGRTLLLFRPGYSAHPLLARVTGTTVVTEDLDEDFRLTPEAARAAVEAHRPAIVCVASPNNPTGIPVDPDAVRALHDGFDGLVVLDEAYVELAPDPGEGRALLDELDRLVVVRTFSKAWRMAGLRLGYLLAHDWVVQDLLKVRLPYHLDAITQAAGCIAVELAEDVTAHIADLVTERERLLAALRATDGVTVWPSAGNFLLLRVDRAREVFEAMLASGVLVRDFSTLPRLEGCLRVTVGTPEENDRFLSALKESLR</sequence>
<keyword evidence="4 9" id="KW-0032">Aminotransferase</keyword>
<dbReference type="GO" id="GO:0030170">
    <property type="term" value="F:pyridoxal phosphate binding"/>
    <property type="evidence" value="ECO:0007669"/>
    <property type="project" value="InterPro"/>
</dbReference>
<feature type="domain" description="Aminotransferase class I/classII large" evidence="10">
    <location>
        <begin position="30"/>
        <end position="355"/>
    </location>
</feature>
<dbReference type="SUPFAM" id="SSF53383">
    <property type="entry name" value="PLP-dependent transferases"/>
    <property type="match status" value="1"/>
</dbReference>
<dbReference type="OrthoDB" id="9809616at2"/>
<dbReference type="Pfam" id="PF00155">
    <property type="entry name" value="Aminotran_1_2"/>
    <property type="match status" value="1"/>
</dbReference>
<keyword evidence="5 9" id="KW-0028">Amino-acid biosynthesis</keyword>
<comment type="pathway">
    <text evidence="9">Amino-acid biosynthesis; L-histidine biosynthesis; L-histidine from 5-phospho-alpha-D-ribose 1-diphosphate: step 7/9.</text>
</comment>
<dbReference type="InterPro" id="IPR015422">
    <property type="entry name" value="PyrdxlP-dep_Trfase_small"/>
</dbReference>
<evidence type="ECO:0000256" key="2">
    <source>
        <dbReference type="ARBA" id="ARBA00007970"/>
    </source>
</evidence>
<evidence type="ECO:0000313" key="11">
    <source>
        <dbReference type="EMBL" id="AXV07552.1"/>
    </source>
</evidence>
<dbReference type="Gene3D" id="3.90.1150.10">
    <property type="entry name" value="Aspartate Aminotransferase, domain 1"/>
    <property type="match status" value="1"/>
</dbReference>
<evidence type="ECO:0000256" key="5">
    <source>
        <dbReference type="ARBA" id="ARBA00022605"/>
    </source>
</evidence>
<dbReference type="CDD" id="cd00609">
    <property type="entry name" value="AAT_like"/>
    <property type="match status" value="1"/>
</dbReference>
<dbReference type="EMBL" id="CP031165">
    <property type="protein sequence ID" value="AXV07552.1"/>
    <property type="molecule type" value="Genomic_DNA"/>
</dbReference>
<comment type="catalytic activity">
    <reaction evidence="9">
        <text>L-histidinol phosphate + 2-oxoglutarate = 3-(imidazol-4-yl)-2-oxopropyl phosphate + L-glutamate</text>
        <dbReference type="Rhea" id="RHEA:23744"/>
        <dbReference type="ChEBI" id="CHEBI:16810"/>
        <dbReference type="ChEBI" id="CHEBI:29985"/>
        <dbReference type="ChEBI" id="CHEBI:57766"/>
        <dbReference type="ChEBI" id="CHEBI:57980"/>
        <dbReference type="EC" id="2.6.1.9"/>
    </reaction>
</comment>
<dbReference type="InterPro" id="IPR004839">
    <property type="entry name" value="Aminotransferase_I/II_large"/>
</dbReference>
<reference evidence="11 12" key="1">
    <citation type="submission" date="2018-09" db="EMBL/GenBank/DDBJ databases">
        <title>Complete genome sequence of Euzebya sp. DY32-46 isolated from seawater of Pacific Ocean.</title>
        <authorList>
            <person name="Xu L."/>
            <person name="Wu Y.-H."/>
            <person name="Xu X.-W."/>
        </authorList>
    </citation>
    <scope>NUCLEOTIDE SEQUENCE [LARGE SCALE GENOMIC DNA]</scope>
    <source>
        <strain evidence="11 12">DY32-46</strain>
    </source>
</reference>
<evidence type="ECO:0000256" key="6">
    <source>
        <dbReference type="ARBA" id="ARBA00022679"/>
    </source>
</evidence>
<keyword evidence="8 9" id="KW-0368">Histidine biosynthesis</keyword>
<keyword evidence="6 9" id="KW-0808">Transferase</keyword>
<dbReference type="InterPro" id="IPR015421">
    <property type="entry name" value="PyrdxlP-dep_Trfase_major"/>
</dbReference>
<keyword evidence="7 9" id="KW-0663">Pyridoxal phosphate</keyword>
<dbReference type="InterPro" id="IPR015424">
    <property type="entry name" value="PyrdxlP-dep_Trfase"/>
</dbReference>
<proteinExistence type="inferred from homology"/>
<dbReference type="PANTHER" id="PTHR42885">
    <property type="entry name" value="HISTIDINOL-PHOSPHATE AMINOTRANSFERASE-RELATED"/>
    <property type="match status" value="1"/>
</dbReference>
<evidence type="ECO:0000256" key="9">
    <source>
        <dbReference type="HAMAP-Rule" id="MF_01023"/>
    </source>
</evidence>
<comment type="subunit">
    <text evidence="3 9">Homodimer.</text>
</comment>
<name>A0A346XZA5_9ACTN</name>
<evidence type="ECO:0000256" key="8">
    <source>
        <dbReference type="ARBA" id="ARBA00023102"/>
    </source>
</evidence>
<organism evidence="11 12">
    <name type="scientific">Euzebya pacifica</name>
    <dbReference type="NCBI Taxonomy" id="1608957"/>
    <lineage>
        <taxon>Bacteria</taxon>
        <taxon>Bacillati</taxon>
        <taxon>Actinomycetota</taxon>
        <taxon>Nitriliruptoria</taxon>
        <taxon>Euzebyales</taxon>
    </lineage>
</organism>
<dbReference type="GO" id="GO:0000105">
    <property type="term" value="P:L-histidine biosynthetic process"/>
    <property type="evidence" value="ECO:0007669"/>
    <property type="project" value="UniProtKB-UniRule"/>
</dbReference>
<gene>
    <name evidence="9" type="primary">hisC</name>
    <name evidence="11" type="ORF">DVS28_a2873</name>
</gene>
<dbReference type="Proteomes" id="UP000264006">
    <property type="component" value="Chromosome"/>
</dbReference>
<dbReference type="GO" id="GO:0004400">
    <property type="term" value="F:histidinol-phosphate transaminase activity"/>
    <property type="evidence" value="ECO:0007669"/>
    <property type="project" value="UniProtKB-UniRule"/>
</dbReference>